<comment type="caution">
    <text evidence="2">The sequence shown here is derived from an EMBL/GenBank/DDBJ whole genome shotgun (WGS) entry which is preliminary data.</text>
</comment>
<evidence type="ECO:0000313" key="2">
    <source>
        <dbReference type="EMBL" id="ELY31558.1"/>
    </source>
</evidence>
<reference evidence="2 3" key="1">
    <citation type="journal article" date="2014" name="PLoS Genet.">
        <title>Phylogenetically driven sequencing of extremely halophilic archaea reveals strategies for static and dynamic osmo-response.</title>
        <authorList>
            <person name="Becker E.A."/>
            <person name="Seitzer P.M."/>
            <person name="Tritt A."/>
            <person name="Larsen D."/>
            <person name="Krusor M."/>
            <person name="Yao A.I."/>
            <person name="Wu D."/>
            <person name="Madern D."/>
            <person name="Eisen J.A."/>
            <person name="Darling A.E."/>
            <person name="Facciotti M.T."/>
        </authorList>
    </citation>
    <scope>NUCLEOTIDE SEQUENCE [LARGE SCALE GENOMIC DNA]</scope>
    <source>
        <strain evidence="2 3">DSM 11551</strain>
    </source>
</reference>
<name>L9V5E2_HALBP</name>
<accession>L9V5E2</accession>
<evidence type="ECO:0000256" key="1">
    <source>
        <dbReference type="SAM" id="MobiDB-lite"/>
    </source>
</evidence>
<feature type="region of interest" description="Disordered" evidence="1">
    <location>
        <begin position="1"/>
        <end position="20"/>
    </location>
</feature>
<protein>
    <submittedName>
        <fullName evidence="2">ABC-type dipeptide/oligopeptide/nickel transport system, ATPase component</fullName>
    </submittedName>
</protein>
<feature type="compositionally biased region" description="Polar residues" evidence="1">
    <location>
        <begin position="1"/>
        <end position="18"/>
    </location>
</feature>
<sequence length="263" mass="29830">MISNITMSTSHHPTTNAQTDDRFDALESSLNDLESRLDDLEAENERLHRELDAKNERIEELEDDHEWLRNYVLDLENAILGEWLSSELLAHLDHESIGDAVLSLSDSVETTQIDAIREKQIRNHQSVKRDIARIKRQVTHLADETDIELLDSVPGDDKVAKVVKDGVASVESKVYGKHERAELVLQNLADWGTVKTDANGSAVLLHAGNVKERLEIARNESLQSTQVKRVLDQIDDWTDDSTRYSKVKKTNGVWRLKLGVHTE</sequence>
<dbReference type="EMBL" id="AOHT01000004">
    <property type="protein sequence ID" value="ELY31558.1"/>
    <property type="molecule type" value="Genomic_DNA"/>
</dbReference>
<dbReference type="Gene3D" id="1.20.5.340">
    <property type="match status" value="1"/>
</dbReference>
<dbReference type="Proteomes" id="UP000011585">
    <property type="component" value="Unassembled WGS sequence"/>
</dbReference>
<gene>
    <name evidence="2" type="ORF">C499_00890</name>
</gene>
<evidence type="ECO:0000313" key="3">
    <source>
        <dbReference type="Proteomes" id="UP000011585"/>
    </source>
</evidence>
<dbReference type="AlphaFoldDB" id="L9V5E2"/>
<proteinExistence type="predicted"/>
<organism evidence="2 3">
    <name type="scientific">Halogeometricum borinquense (strain ATCC 700274 / DSM 11551 / JCM 10706 / KCTC 4070 / PR3)</name>
    <dbReference type="NCBI Taxonomy" id="469382"/>
    <lineage>
        <taxon>Archaea</taxon>
        <taxon>Methanobacteriati</taxon>
        <taxon>Methanobacteriota</taxon>
        <taxon>Stenosarchaea group</taxon>
        <taxon>Halobacteria</taxon>
        <taxon>Halobacteriales</taxon>
        <taxon>Haloferacaceae</taxon>
        <taxon>Halogeometricum</taxon>
    </lineage>
</organism>